<gene>
    <name evidence="1" type="ORF">CAPTEDRAFT_223408</name>
</gene>
<accession>R7TCI5</accession>
<dbReference type="OrthoDB" id="7387685at2759"/>
<evidence type="ECO:0000313" key="1">
    <source>
        <dbReference type="EMBL" id="ELT89202.1"/>
    </source>
</evidence>
<dbReference type="Proteomes" id="UP000014760">
    <property type="component" value="Unassembled WGS sequence"/>
</dbReference>
<keyword evidence="3" id="KW-1185">Reference proteome</keyword>
<protein>
    <recommendedName>
        <fullName evidence="4">Tesmin/TSO1-like CXC domain-containing protein</fullName>
    </recommendedName>
</protein>
<dbReference type="AlphaFoldDB" id="R7TCI5"/>
<evidence type="ECO:0008006" key="4">
    <source>
        <dbReference type="Google" id="ProtNLM"/>
    </source>
</evidence>
<dbReference type="STRING" id="283909.R7TCI5"/>
<evidence type="ECO:0000313" key="3">
    <source>
        <dbReference type="Proteomes" id="UP000014760"/>
    </source>
</evidence>
<sequence>MPIHLRDMANLKNKHPDVYQEFQAGHFVGQKTRRKFSMMPLDQIHEQLNDWLKNESGTIGNLDDPATVRREQVSRPEMARLIQEVEGSKDQSTRHHEQYPQYQKKFKEDVLNLIQAFEDLGNPFLEESADLLDLDQSIMMPDDVINNVRKISSFGRELYNKFLNERVFDQKVPFNETLKEVNLRLFKDVLKSKSKSTKATISALKDEHSKASHLLLAAQGGRPISDDLFGHESSKFPPALTKDGVIYHSTKSEMLDCLCVQEKQVAPDTTCALLDGAVVVQMLRPKNSTTFGDYCADVFLQYVLTMLKTKDRVDIVFDVYKDNSLKSGIRQQRGTGIRRRVTLSTKIPGNWASFLRVSQNKQELFIEISQYMKTVTLPAGKRIVCTLLEECLVVPEGSLNLSSLAPCSHEEADTRILLHLANAVACTTVVVLAVRATQILKDQTPSLLAFHALSGCDTVSSFFGKGKRSAWQAWQACPDLTSALLELSSPVSHDSVKRVLPIIETFVTRLYGVESVDLVNAARKTLFLNKGKQFVQIPPSSDALQLHLLRAVHQSAFVWGGLLIRDPLVPSPEEWGWQRSGSAFVPHYISLPPLSSSLPELSFCSCKSVCKRPCKCIVNEQVCISLCFCRGQCNKE</sequence>
<dbReference type="PANTHER" id="PTHR47018">
    <property type="entry name" value="CXC DOMAIN-CONTAINING PROTEIN-RELATED"/>
    <property type="match status" value="1"/>
</dbReference>
<organism evidence="1">
    <name type="scientific">Capitella teleta</name>
    <name type="common">Polychaete worm</name>
    <dbReference type="NCBI Taxonomy" id="283909"/>
    <lineage>
        <taxon>Eukaryota</taxon>
        <taxon>Metazoa</taxon>
        <taxon>Spiralia</taxon>
        <taxon>Lophotrochozoa</taxon>
        <taxon>Annelida</taxon>
        <taxon>Polychaeta</taxon>
        <taxon>Sedentaria</taxon>
        <taxon>Scolecida</taxon>
        <taxon>Capitellidae</taxon>
        <taxon>Capitella</taxon>
    </lineage>
</organism>
<evidence type="ECO:0000313" key="2">
    <source>
        <dbReference type="EnsemblMetazoa" id="CapteP223408"/>
    </source>
</evidence>
<name>R7TCI5_CAPTE</name>
<dbReference type="EMBL" id="AMQN01032875">
    <property type="status" value="NOT_ANNOTATED_CDS"/>
    <property type="molecule type" value="Genomic_DNA"/>
</dbReference>
<reference evidence="3" key="1">
    <citation type="submission" date="2012-12" db="EMBL/GenBank/DDBJ databases">
        <authorList>
            <person name="Hellsten U."/>
            <person name="Grimwood J."/>
            <person name="Chapman J.A."/>
            <person name="Shapiro H."/>
            <person name="Aerts A."/>
            <person name="Otillar R.P."/>
            <person name="Terry A.Y."/>
            <person name="Boore J.L."/>
            <person name="Simakov O."/>
            <person name="Marletaz F."/>
            <person name="Cho S.-J."/>
            <person name="Edsinger-Gonzales E."/>
            <person name="Havlak P."/>
            <person name="Kuo D.-H."/>
            <person name="Larsson T."/>
            <person name="Lv J."/>
            <person name="Arendt D."/>
            <person name="Savage R."/>
            <person name="Osoegawa K."/>
            <person name="de Jong P."/>
            <person name="Lindberg D.R."/>
            <person name="Seaver E.C."/>
            <person name="Weisblat D.A."/>
            <person name="Putnam N.H."/>
            <person name="Grigoriev I.V."/>
            <person name="Rokhsar D.S."/>
        </authorList>
    </citation>
    <scope>NUCLEOTIDE SEQUENCE</scope>
    <source>
        <strain evidence="3">I ESC-2004</strain>
    </source>
</reference>
<dbReference type="EnsemblMetazoa" id="CapteT223408">
    <property type="protein sequence ID" value="CapteP223408"/>
    <property type="gene ID" value="CapteG223408"/>
</dbReference>
<dbReference type="HOGENOM" id="CLU_430382_0_0_1"/>
<reference evidence="2" key="3">
    <citation type="submission" date="2015-06" db="UniProtKB">
        <authorList>
            <consortium name="EnsemblMetazoa"/>
        </authorList>
    </citation>
    <scope>IDENTIFICATION</scope>
</reference>
<dbReference type="EMBL" id="KB311482">
    <property type="protein sequence ID" value="ELT89202.1"/>
    <property type="molecule type" value="Genomic_DNA"/>
</dbReference>
<proteinExistence type="predicted"/>
<dbReference type="OMA" id="VSSICHA"/>
<reference evidence="1 3" key="2">
    <citation type="journal article" date="2013" name="Nature">
        <title>Insights into bilaterian evolution from three spiralian genomes.</title>
        <authorList>
            <person name="Simakov O."/>
            <person name="Marletaz F."/>
            <person name="Cho S.J."/>
            <person name="Edsinger-Gonzales E."/>
            <person name="Havlak P."/>
            <person name="Hellsten U."/>
            <person name="Kuo D.H."/>
            <person name="Larsson T."/>
            <person name="Lv J."/>
            <person name="Arendt D."/>
            <person name="Savage R."/>
            <person name="Osoegawa K."/>
            <person name="de Jong P."/>
            <person name="Grimwood J."/>
            <person name="Chapman J.A."/>
            <person name="Shapiro H."/>
            <person name="Aerts A."/>
            <person name="Otillar R.P."/>
            <person name="Terry A.Y."/>
            <person name="Boore J.L."/>
            <person name="Grigoriev I.V."/>
            <person name="Lindberg D.R."/>
            <person name="Seaver E.C."/>
            <person name="Weisblat D.A."/>
            <person name="Putnam N.H."/>
            <person name="Rokhsar D.S."/>
        </authorList>
    </citation>
    <scope>NUCLEOTIDE SEQUENCE</scope>
    <source>
        <strain evidence="1 3">I ESC-2004</strain>
    </source>
</reference>
<dbReference type="EMBL" id="AMQN01032876">
    <property type="status" value="NOT_ANNOTATED_CDS"/>
    <property type="molecule type" value="Genomic_DNA"/>
</dbReference>